<dbReference type="Gene3D" id="2.120.10.30">
    <property type="entry name" value="TolB, C-terminal domain"/>
    <property type="match status" value="1"/>
</dbReference>
<dbReference type="KEGG" id="cwa:CwatDRAFT_2613"/>
<dbReference type="PANTHER" id="PTHR19328">
    <property type="entry name" value="HEDGEHOG-INTERACTING PROTEIN"/>
    <property type="match status" value="1"/>
</dbReference>
<dbReference type="PANTHER" id="PTHR19328:SF75">
    <property type="entry name" value="ALDOSE SUGAR DEHYDROGENASE YLII"/>
    <property type="match status" value="1"/>
</dbReference>
<dbReference type="AlphaFoldDB" id="Q4C0P2"/>
<reference evidence="2" key="1">
    <citation type="submission" date="2004-02" db="EMBL/GenBank/DDBJ databases">
        <authorList>
            <consortium name="DOE Joint Genome Institute"/>
        </authorList>
    </citation>
    <scope>NUCLEOTIDE SEQUENCE [LARGE SCALE GENOMIC DNA]</scope>
    <source>
        <strain evidence="2">WH 8501</strain>
    </source>
</reference>
<dbReference type="InterPro" id="IPR011042">
    <property type="entry name" value="6-blade_b-propeller_TolB-like"/>
</dbReference>
<dbReference type="RefSeq" id="WP_007306576.1">
    <property type="nucleotide sequence ID" value="NZ_AADV02000055.1"/>
</dbReference>
<dbReference type="Pfam" id="PF07995">
    <property type="entry name" value="GSDH"/>
    <property type="match status" value="1"/>
</dbReference>
<sequence>MKLINFKLFYLAIFKSLIVLGIGGCFSPLNSSNNQSLEPTISQSSQASPSQQNITQVILTEGLENPWGMDWLPNGDILVTERPGRLRIIKNSKLEPQPIQGIPEVLSVGQGGLLDIAVHPNFSENSYIYLTYSSGTRRKNQTRIARAMLEGNQLKDVKVIFEVSPTKRGGQLFGSRLQWLNDGTLLASIGDGGNPPLKIDGELIRKQAQKLDSYLGKIIRINDDGSIPENNPFLDQENANPAIWSYGHRNIQGLTIDKKTGQIWSTEHGSRGGDELNKVVAGENYGWPVVTHSQEYTGGEISDKRSLPGMVDPLVVWTPAIAPSGLTFYDGDKFMDWKGDLFAGGLVTREVIHIDLNDAGEIVAKYPIKFEQRVRDVKQGPDGFIYVFTDDSNGKLIRLEPTK</sequence>
<comment type="caution">
    <text evidence="2">The sequence shown here is derived from an EMBL/GenBank/DDBJ whole genome shotgun (WGS) entry which is preliminary data.</text>
</comment>
<evidence type="ECO:0000313" key="3">
    <source>
        <dbReference type="Proteomes" id="UP000003922"/>
    </source>
</evidence>
<reference evidence="2" key="3">
    <citation type="submission" date="2016-12" db="EMBL/GenBank/DDBJ databases">
        <title>Annotation of the draft genome assembly of Crocosphaera watsonii WH 8501.</title>
        <authorList>
            <consortium name="US DOE Joint Genome Institute (JGI-ORNL)"/>
            <person name="Larimer F."/>
            <person name="Land M."/>
        </authorList>
    </citation>
    <scope>NUCLEOTIDE SEQUENCE</scope>
    <source>
        <strain evidence="2">WH 8501</strain>
    </source>
</reference>
<dbReference type="EMBL" id="AADV02000055">
    <property type="protein sequence ID" value="EAM49727.1"/>
    <property type="molecule type" value="Genomic_DNA"/>
</dbReference>
<proteinExistence type="predicted"/>
<dbReference type="SUPFAM" id="SSF50952">
    <property type="entry name" value="Soluble quinoprotein glucose dehydrogenase"/>
    <property type="match status" value="1"/>
</dbReference>
<reference evidence="2" key="2">
    <citation type="submission" date="2005-06" db="EMBL/GenBank/DDBJ databases">
        <title>Sequencing of the draft genome and assembly of Crocosphaera watsonii WH 8501.</title>
        <authorList>
            <consortium name="US DOE Joint Genome Institute (JGI-PGF)"/>
            <person name="Copeland A."/>
            <person name="Lucas S."/>
            <person name="Lapidus A."/>
            <person name="Barry K."/>
            <person name="Detter C."/>
            <person name="Glavina T."/>
            <person name="Hammon N."/>
            <person name="Israni S."/>
            <person name="Pitluck S."/>
            <person name="Richardson P."/>
        </authorList>
    </citation>
    <scope>NUCLEOTIDE SEQUENCE [LARGE SCALE GENOMIC DNA]</scope>
    <source>
        <strain evidence="2">WH 8501</strain>
    </source>
</reference>
<dbReference type="InterPro" id="IPR011041">
    <property type="entry name" value="Quinoprot_gluc/sorb_DH_b-prop"/>
</dbReference>
<dbReference type="InterPro" id="IPR012938">
    <property type="entry name" value="Glc/Sorbosone_DH"/>
</dbReference>
<protein>
    <submittedName>
        <fullName evidence="2">Similar to Glucose/sorbosone dehydrogenases</fullName>
    </submittedName>
</protein>
<name>Q4C0P2_CROWT</name>
<keyword evidence="3" id="KW-1185">Reference proteome</keyword>
<feature type="domain" description="Glucose/Sorbosone dehydrogenase" evidence="1">
    <location>
        <begin position="63"/>
        <end position="398"/>
    </location>
</feature>
<gene>
    <name evidence="2" type="ORF">CwatDRAFT_2613</name>
</gene>
<evidence type="ECO:0000313" key="2">
    <source>
        <dbReference type="EMBL" id="EAM49727.1"/>
    </source>
</evidence>
<organism evidence="2 3">
    <name type="scientific">Crocosphaera watsonii WH 8501</name>
    <dbReference type="NCBI Taxonomy" id="165597"/>
    <lineage>
        <taxon>Bacteria</taxon>
        <taxon>Bacillati</taxon>
        <taxon>Cyanobacteriota</taxon>
        <taxon>Cyanophyceae</taxon>
        <taxon>Oscillatoriophycideae</taxon>
        <taxon>Chroococcales</taxon>
        <taxon>Aphanothecaceae</taxon>
        <taxon>Crocosphaera</taxon>
    </lineage>
</organism>
<evidence type="ECO:0000259" key="1">
    <source>
        <dbReference type="Pfam" id="PF07995"/>
    </source>
</evidence>
<dbReference type="Proteomes" id="UP000003922">
    <property type="component" value="Unassembled WGS sequence"/>
</dbReference>
<accession>Q4C0P2</accession>